<protein>
    <submittedName>
        <fullName evidence="1">GDP-L-fucose synthase</fullName>
    </submittedName>
</protein>
<evidence type="ECO:0000313" key="1">
    <source>
        <dbReference type="EMBL" id="KAL2560047.1"/>
    </source>
</evidence>
<gene>
    <name evidence="1" type="ORF">Fot_04786</name>
</gene>
<name>A0ABD1XDL7_9LAMI</name>
<evidence type="ECO:0000313" key="2">
    <source>
        <dbReference type="Proteomes" id="UP001604277"/>
    </source>
</evidence>
<organism evidence="1 2">
    <name type="scientific">Forsythia ovata</name>
    <dbReference type="NCBI Taxonomy" id="205694"/>
    <lineage>
        <taxon>Eukaryota</taxon>
        <taxon>Viridiplantae</taxon>
        <taxon>Streptophyta</taxon>
        <taxon>Embryophyta</taxon>
        <taxon>Tracheophyta</taxon>
        <taxon>Spermatophyta</taxon>
        <taxon>Magnoliopsida</taxon>
        <taxon>eudicotyledons</taxon>
        <taxon>Gunneridae</taxon>
        <taxon>Pentapetalae</taxon>
        <taxon>asterids</taxon>
        <taxon>lamiids</taxon>
        <taxon>Lamiales</taxon>
        <taxon>Oleaceae</taxon>
        <taxon>Forsythieae</taxon>
        <taxon>Forsythia</taxon>
    </lineage>
</organism>
<dbReference type="AlphaFoldDB" id="A0ABD1XDL7"/>
<dbReference type="EMBL" id="JBFOLJ010000001">
    <property type="protein sequence ID" value="KAL2560047.1"/>
    <property type="molecule type" value="Genomic_DNA"/>
</dbReference>
<sequence length="137" mass="15716">MDPISVEKSTPVFVAGHGGLVGSALVTKLQSLGYTNLLLRAHIPSSISPFRHPQAYICHPLRPQGWRHPRQQHLPWRLHYHQHPNPNQCNHLYLKTQHKEASLSRLFLYLPEICPTTHLEKFPFNSSIRAHVLQGDE</sequence>
<dbReference type="Proteomes" id="UP001604277">
    <property type="component" value="Unassembled WGS sequence"/>
</dbReference>
<accession>A0ABD1XDL7</accession>
<comment type="caution">
    <text evidence="1">The sequence shown here is derived from an EMBL/GenBank/DDBJ whole genome shotgun (WGS) entry which is preliminary data.</text>
</comment>
<proteinExistence type="predicted"/>
<keyword evidence="2" id="KW-1185">Reference proteome</keyword>
<reference evidence="2" key="1">
    <citation type="submission" date="2024-07" db="EMBL/GenBank/DDBJ databases">
        <title>Two chromosome-level genome assemblies of Korean endemic species Abeliophyllum distichum and Forsythia ovata (Oleaceae).</title>
        <authorList>
            <person name="Jang H."/>
        </authorList>
    </citation>
    <scope>NUCLEOTIDE SEQUENCE [LARGE SCALE GENOMIC DNA]</scope>
</reference>